<accession>A0AAN9P400</accession>
<keyword evidence="2" id="KW-1185">Reference proteome</keyword>
<protein>
    <submittedName>
        <fullName evidence="1">Uncharacterized protein</fullName>
    </submittedName>
</protein>
<dbReference type="Proteomes" id="UP001359559">
    <property type="component" value="Unassembled WGS sequence"/>
</dbReference>
<comment type="caution">
    <text evidence="1">The sequence shown here is derived from an EMBL/GenBank/DDBJ whole genome shotgun (WGS) entry which is preliminary data.</text>
</comment>
<proteinExistence type="predicted"/>
<reference evidence="1 2" key="1">
    <citation type="submission" date="2024-01" db="EMBL/GenBank/DDBJ databases">
        <title>The genomes of 5 underutilized Papilionoideae crops provide insights into root nodulation and disease resistance.</title>
        <authorList>
            <person name="Yuan L."/>
        </authorList>
    </citation>
    <scope>NUCLEOTIDE SEQUENCE [LARGE SCALE GENOMIC DNA]</scope>
    <source>
        <strain evidence="1">LY-2023</strain>
        <tissue evidence="1">Leaf</tissue>
    </source>
</reference>
<name>A0AAN9P400_CLITE</name>
<organism evidence="1 2">
    <name type="scientific">Clitoria ternatea</name>
    <name type="common">Butterfly pea</name>
    <dbReference type="NCBI Taxonomy" id="43366"/>
    <lineage>
        <taxon>Eukaryota</taxon>
        <taxon>Viridiplantae</taxon>
        <taxon>Streptophyta</taxon>
        <taxon>Embryophyta</taxon>
        <taxon>Tracheophyta</taxon>
        <taxon>Spermatophyta</taxon>
        <taxon>Magnoliopsida</taxon>
        <taxon>eudicotyledons</taxon>
        <taxon>Gunneridae</taxon>
        <taxon>Pentapetalae</taxon>
        <taxon>rosids</taxon>
        <taxon>fabids</taxon>
        <taxon>Fabales</taxon>
        <taxon>Fabaceae</taxon>
        <taxon>Papilionoideae</taxon>
        <taxon>50 kb inversion clade</taxon>
        <taxon>NPAAA clade</taxon>
        <taxon>indigoferoid/millettioid clade</taxon>
        <taxon>Phaseoleae</taxon>
        <taxon>Clitoria</taxon>
    </lineage>
</organism>
<evidence type="ECO:0000313" key="1">
    <source>
        <dbReference type="EMBL" id="KAK7284885.1"/>
    </source>
</evidence>
<dbReference type="EMBL" id="JAYKXN010000005">
    <property type="protein sequence ID" value="KAK7284885.1"/>
    <property type="molecule type" value="Genomic_DNA"/>
</dbReference>
<evidence type="ECO:0000313" key="2">
    <source>
        <dbReference type="Proteomes" id="UP001359559"/>
    </source>
</evidence>
<gene>
    <name evidence="1" type="ORF">RJT34_19639</name>
</gene>
<sequence>MVGRVSLDEHVTKVVYEDLHIIYGQCGCCGHCTGNYMSSLVVNVAISDNFNIYLQSMNLDAMVNEEKMKTSILDKVSEKSGAVIEGINRDIPNSMKPLITNDEVIVDSLVGPTHGD</sequence>
<dbReference type="AlphaFoldDB" id="A0AAN9P400"/>